<accession>A0ABW5K5B3</accession>
<evidence type="ECO:0000256" key="1">
    <source>
        <dbReference type="SAM" id="MobiDB-lite"/>
    </source>
</evidence>
<evidence type="ECO:0000313" key="3">
    <source>
        <dbReference type="EMBL" id="MFD2542920.1"/>
    </source>
</evidence>
<feature type="region of interest" description="Disordered" evidence="1">
    <location>
        <begin position="1067"/>
        <end position="1093"/>
    </location>
</feature>
<evidence type="ECO:0000313" key="4">
    <source>
        <dbReference type="Proteomes" id="UP001597467"/>
    </source>
</evidence>
<sequence length="1129" mass="130774">MRNFKNIQLKLEAFISKYYTNELIKGTILFFSIGLLYFLLTLLIEHFLWLSSSGRTILFWLFVVVEILLFAKFIAIPLAKLFKLQKGINYEEASQIIGNHFPEVNDKLLNVLQLKQSSEQSELLLASIEQKSEALQPIPFKLAVNFKKNTKYLKYAAIPLFILLLVSVSGHFNWFSDSYKRVVNYKTAYEPPAPFQFFVINDDLQATENKDFTLFIKTVGEVQPENVQITYNNETYFLQQKAVGTFEYVISKPKKDISFQLVANNVTSKPYTLQVIEAPTLLSFDMVLDYPNHTKKQNQTLKSTGNAIVPQGTKVTWKLKTKATDQVHLYAKDTMRFTADAGVFTASKKVYNNLKYNLTTSNKNLKDYENLAFSIDVIKDEYPELNIQMKVDSLDQQTLYFYGQVSDDYGLKKLQLVYYPSENEAEKRIENIPISTSNVADFITAFPNNLEITEGISYDLFFQVFDNDAIHHFKSTKSEVFSYRKLTQEEEEQKQLQEQKQTIQELNKSLEKMEERDKELEQLSKNQKEKTTLSFNDKRKLDNFIKRQKEQEEMMKSFNKKLKENLEKFQQEKQNDAFKDDLKQRLKENEEQLQKDEKLLEELEKLREKLDKEELSEKLEKLAKQNKNQERSLEQLLELTKKYYVAKKLEKLQQELEKLAKKQEQLSEASPEENTKEKQDAINKEFEEFQKEMDALQKENNALKRPEKIERDTKEEENVKQDQQEASDNLEEKQNSQDQDQKQASQSQAQKKQKQAAKKMKKMSQQMQASMASSGGEQLAEDVEMLRQILDNLLLFSFDQEKLMKQFKGIEINHNMYASYLRKQHNLREHFSHIDDSLFALSLRQPKISEKVNKEIGEVFYNVDKSLEEFSENQIYKGVSSQQYTITSANNLANFLSNALDNMQMQMSGQGQGGQGQPKPGAGEGGDGGLPDIIKSQEQLAKEMQGKMGEGKKGESGESNKGKEGENGKENGDGNKGKNGDGEQKSGEGNSEELNGELFRIYQQQQQIRQALQDRLAKEGKSGLGSNLVKQMEEIELDLLNKGFTKQTMEKMMNLKHQLLKLEQATFQQGQEEKRESQSNNKQFDNNTNNSIPTAKQYFNTTEILNRQSLPLQSIYKKKVQEYFKQNND</sequence>
<reference evidence="4" key="1">
    <citation type="journal article" date="2019" name="Int. J. Syst. Evol. Microbiol.">
        <title>The Global Catalogue of Microorganisms (GCM) 10K type strain sequencing project: providing services to taxonomists for standard genome sequencing and annotation.</title>
        <authorList>
            <consortium name="The Broad Institute Genomics Platform"/>
            <consortium name="The Broad Institute Genome Sequencing Center for Infectious Disease"/>
            <person name="Wu L."/>
            <person name="Ma J."/>
        </authorList>
    </citation>
    <scope>NUCLEOTIDE SEQUENCE [LARGE SCALE GENOMIC DNA]</scope>
    <source>
        <strain evidence="4">KCTC 42808</strain>
    </source>
</reference>
<feature type="region of interest" description="Disordered" evidence="1">
    <location>
        <begin position="511"/>
        <end position="532"/>
    </location>
</feature>
<keyword evidence="2" id="KW-0812">Transmembrane</keyword>
<keyword evidence="2" id="KW-1133">Transmembrane helix</keyword>
<feature type="compositionally biased region" description="Basic and acidic residues" evidence="1">
    <location>
        <begin position="730"/>
        <end position="741"/>
    </location>
</feature>
<feature type="compositionally biased region" description="Gly residues" evidence="1">
    <location>
        <begin position="910"/>
        <end position="929"/>
    </location>
</feature>
<dbReference type="Proteomes" id="UP001597467">
    <property type="component" value="Unassembled WGS sequence"/>
</dbReference>
<dbReference type="EMBL" id="JBHULM010000011">
    <property type="protein sequence ID" value="MFD2542920.1"/>
    <property type="molecule type" value="Genomic_DNA"/>
</dbReference>
<feature type="transmembrane region" description="Helical" evidence="2">
    <location>
        <begin position="57"/>
        <end position="79"/>
    </location>
</feature>
<protein>
    <submittedName>
        <fullName evidence="3">DUF4175 family protein</fullName>
    </submittedName>
</protein>
<feature type="compositionally biased region" description="Basic and acidic residues" evidence="1">
    <location>
        <begin position="673"/>
        <end position="723"/>
    </location>
</feature>
<dbReference type="PANTHER" id="PTHR23159">
    <property type="entry name" value="CENTROSOMAL PROTEIN 2"/>
    <property type="match status" value="1"/>
</dbReference>
<dbReference type="RefSeq" id="WP_379904287.1">
    <property type="nucleotide sequence ID" value="NZ_JBHULM010000011.1"/>
</dbReference>
<name>A0ABW5K5B3_9FLAO</name>
<organism evidence="3 4">
    <name type="scientific">Lacinutrix gracilariae</name>
    <dbReference type="NCBI Taxonomy" id="1747198"/>
    <lineage>
        <taxon>Bacteria</taxon>
        <taxon>Pseudomonadati</taxon>
        <taxon>Bacteroidota</taxon>
        <taxon>Flavobacteriia</taxon>
        <taxon>Flavobacteriales</taxon>
        <taxon>Flavobacteriaceae</taxon>
        <taxon>Lacinutrix</taxon>
    </lineage>
</organism>
<feature type="compositionally biased region" description="Basic and acidic residues" evidence="1">
    <location>
        <begin position="940"/>
        <end position="986"/>
    </location>
</feature>
<feature type="region of interest" description="Disordered" evidence="1">
    <location>
        <begin position="906"/>
        <end position="991"/>
    </location>
</feature>
<feature type="compositionally biased region" description="Low complexity" evidence="1">
    <location>
        <begin position="763"/>
        <end position="774"/>
    </location>
</feature>
<comment type="caution">
    <text evidence="3">The sequence shown here is derived from an EMBL/GenBank/DDBJ whole genome shotgun (WGS) entry which is preliminary data.</text>
</comment>
<proteinExistence type="predicted"/>
<keyword evidence="2" id="KW-0472">Membrane</keyword>
<keyword evidence="4" id="KW-1185">Reference proteome</keyword>
<feature type="transmembrane region" description="Helical" evidence="2">
    <location>
        <begin position="155"/>
        <end position="175"/>
    </location>
</feature>
<dbReference type="PANTHER" id="PTHR23159:SF31">
    <property type="entry name" value="CENTROSOME-ASSOCIATED PROTEIN CEP250 ISOFORM X1"/>
    <property type="match status" value="1"/>
</dbReference>
<feature type="compositionally biased region" description="Polar residues" evidence="1">
    <location>
        <begin position="1078"/>
        <end position="1093"/>
    </location>
</feature>
<feature type="compositionally biased region" description="Basic residues" evidence="1">
    <location>
        <begin position="751"/>
        <end position="762"/>
    </location>
</feature>
<gene>
    <name evidence="3" type="ORF">ACFSSB_11370</name>
</gene>
<feature type="region of interest" description="Disordered" evidence="1">
    <location>
        <begin position="659"/>
        <end position="775"/>
    </location>
</feature>
<feature type="transmembrane region" description="Helical" evidence="2">
    <location>
        <begin position="28"/>
        <end position="51"/>
    </location>
</feature>
<evidence type="ECO:0000256" key="2">
    <source>
        <dbReference type="SAM" id="Phobius"/>
    </source>
</evidence>